<name>A0A6C2CAG0_9LACO</name>
<comment type="caution">
    <text evidence="2">The sequence shown here is derived from an EMBL/GenBank/DDBJ whole genome shotgun (WGS) entry which is preliminary data.</text>
</comment>
<dbReference type="EMBL" id="SDGZ01000001">
    <property type="protein sequence ID" value="TYC51151.1"/>
    <property type="molecule type" value="Genomic_DNA"/>
</dbReference>
<proteinExistence type="predicted"/>
<evidence type="ECO:0000313" key="1">
    <source>
        <dbReference type="EMBL" id="TYC51130.1"/>
    </source>
</evidence>
<dbReference type="GO" id="GO:0004519">
    <property type="term" value="F:endonuclease activity"/>
    <property type="evidence" value="ECO:0007669"/>
    <property type="project" value="UniProtKB-KW"/>
</dbReference>
<feature type="non-terminal residue" evidence="2">
    <location>
        <position position="1"/>
    </location>
</feature>
<dbReference type="Proteomes" id="UP000371977">
    <property type="component" value="Unassembled WGS sequence"/>
</dbReference>
<reference evidence="2 3" key="1">
    <citation type="submission" date="2019-01" db="EMBL/GenBank/DDBJ databases">
        <title>Weissella sp. nov., a novel lactic acid bacterium isolated from animal feces.</title>
        <authorList>
            <person name="Wang L.-T."/>
        </authorList>
    </citation>
    <scope>NUCLEOTIDE SEQUENCE [LARGE SCALE GENOMIC DNA]</scope>
    <source>
        <strain evidence="2 3">8H-2</strain>
    </source>
</reference>
<gene>
    <name evidence="2" type="ORF">ESZ50_00015</name>
    <name evidence="1" type="ORF">ESZ50_00030</name>
</gene>
<keyword evidence="2" id="KW-0378">Hydrolase</keyword>
<organism evidence="2 3">
    <name type="scientific">Weissella muntiaci</name>
    <dbReference type="NCBI Taxonomy" id="2508881"/>
    <lineage>
        <taxon>Bacteria</taxon>
        <taxon>Bacillati</taxon>
        <taxon>Bacillota</taxon>
        <taxon>Bacilli</taxon>
        <taxon>Lactobacillales</taxon>
        <taxon>Lactobacillaceae</taxon>
        <taxon>Weissella</taxon>
    </lineage>
</organism>
<sequence>AQYDTSNLWLLTRSQHNHKTAVEKKLNDNQLKKVSKDWWIKVLKK</sequence>
<keyword evidence="3" id="KW-1185">Reference proteome</keyword>
<keyword evidence="2" id="KW-0255">Endonuclease</keyword>
<dbReference type="EMBL" id="SDGZ01000002">
    <property type="protein sequence ID" value="TYC51130.1"/>
    <property type="molecule type" value="Genomic_DNA"/>
</dbReference>
<keyword evidence="2" id="KW-0540">Nuclease</keyword>
<evidence type="ECO:0000313" key="3">
    <source>
        <dbReference type="Proteomes" id="UP000371977"/>
    </source>
</evidence>
<accession>A0A6C2CAG0</accession>
<dbReference type="AlphaFoldDB" id="A0A6C2CAG0"/>
<evidence type="ECO:0000313" key="2">
    <source>
        <dbReference type="EMBL" id="TYC51151.1"/>
    </source>
</evidence>
<protein>
    <submittedName>
        <fullName evidence="2">HNH endonuclease</fullName>
    </submittedName>
</protein>